<dbReference type="KEGG" id="mng:MNEG_1705"/>
<feature type="compositionally biased region" description="Basic and acidic residues" evidence="1">
    <location>
        <begin position="54"/>
        <end position="63"/>
    </location>
</feature>
<organism evidence="2 3">
    <name type="scientific">Monoraphidium neglectum</name>
    <dbReference type="NCBI Taxonomy" id="145388"/>
    <lineage>
        <taxon>Eukaryota</taxon>
        <taxon>Viridiplantae</taxon>
        <taxon>Chlorophyta</taxon>
        <taxon>core chlorophytes</taxon>
        <taxon>Chlorophyceae</taxon>
        <taxon>CS clade</taxon>
        <taxon>Sphaeropleales</taxon>
        <taxon>Selenastraceae</taxon>
        <taxon>Monoraphidium</taxon>
    </lineage>
</organism>
<accession>A0A0D2MUP2</accession>
<dbReference type="AlphaFoldDB" id="A0A0D2MUP2"/>
<dbReference type="RefSeq" id="XP_013905279.1">
    <property type="nucleotide sequence ID" value="XM_014049825.1"/>
</dbReference>
<evidence type="ECO:0000313" key="3">
    <source>
        <dbReference type="Proteomes" id="UP000054498"/>
    </source>
</evidence>
<dbReference type="OrthoDB" id="10543423at2759"/>
<feature type="compositionally biased region" description="Basic and acidic residues" evidence="1">
    <location>
        <begin position="13"/>
        <end position="31"/>
    </location>
</feature>
<protein>
    <submittedName>
        <fullName evidence="2">Uncharacterized protein</fullName>
    </submittedName>
</protein>
<name>A0A0D2MUP2_9CHLO</name>
<dbReference type="Proteomes" id="UP000054498">
    <property type="component" value="Unassembled WGS sequence"/>
</dbReference>
<feature type="compositionally biased region" description="Low complexity" evidence="1">
    <location>
        <begin position="32"/>
        <end position="45"/>
    </location>
</feature>
<dbReference type="EMBL" id="KK100395">
    <property type="protein sequence ID" value="KIZ06260.1"/>
    <property type="molecule type" value="Genomic_DNA"/>
</dbReference>
<evidence type="ECO:0000313" key="2">
    <source>
        <dbReference type="EMBL" id="KIZ06260.1"/>
    </source>
</evidence>
<proteinExistence type="predicted"/>
<feature type="region of interest" description="Disordered" evidence="1">
    <location>
        <begin position="1"/>
        <end position="76"/>
    </location>
</feature>
<dbReference type="GeneID" id="25734583"/>
<gene>
    <name evidence="2" type="ORF">MNEG_1705</name>
</gene>
<reference evidence="2 3" key="1">
    <citation type="journal article" date="2013" name="BMC Genomics">
        <title>Reconstruction of the lipid metabolism for the microalga Monoraphidium neglectum from its genome sequence reveals characteristics suitable for biofuel production.</title>
        <authorList>
            <person name="Bogen C."/>
            <person name="Al-Dilaimi A."/>
            <person name="Albersmeier A."/>
            <person name="Wichmann J."/>
            <person name="Grundmann M."/>
            <person name="Rupp O."/>
            <person name="Lauersen K.J."/>
            <person name="Blifernez-Klassen O."/>
            <person name="Kalinowski J."/>
            <person name="Goesmann A."/>
            <person name="Mussgnug J.H."/>
            <person name="Kruse O."/>
        </authorList>
    </citation>
    <scope>NUCLEOTIDE SEQUENCE [LARGE SCALE GENOMIC DNA]</scope>
    <source>
        <strain evidence="2 3">SAG 48.87</strain>
    </source>
</reference>
<keyword evidence="3" id="KW-1185">Reference proteome</keyword>
<evidence type="ECO:0000256" key="1">
    <source>
        <dbReference type="SAM" id="MobiDB-lite"/>
    </source>
</evidence>
<sequence>MVAAGPPGKPGGVRRDDPLQAERDREARERAAAQAEARQAQFERSAVGRAAIKSVKEAKKVEQRPSGGATAQDWMS</sequence>